<feature type="transmembrane region" description="Helical" evidence="7">
    <location>
        <begin position="572"/>
        <end position="594"/>
    </location>
</feature>
<protein>
    <submittedName>
        <fullName evidence="9">Beta-monoglucosyldiacylglycerol synthase</fullName>
        <ecNumber evidence="9">2.4.1.336</ecNumber>
    </submittedName>
</protein>
<feature type="transmembrane region" description="Helical" evidence="7">
    <location>
        <begin position="541"/>
        <end position="565"/>
    </location>
</feature>
<dbReference type="PANTHER" id="PTHR43867:SF2">
    <property type="entry name" value="CELLULOSE SYNTHASE CATALYTIC SUBUNIT A [UDP-FORMING]"/>
    <property type="match status" value="1"/>
</dbReference>
<evidence type="ECO:0000256" key="7">
    <source>
        <dbReference type="SAM" id="Phobius"/>
    </source>
</evidence>
<feature type="domain" description="Glycosyltransferase 2-like" evidence="8">
    <location>
        <begin position="334"/>
        <end position="525"/>
    </location>
</feature>
<dbReference type="RefSeq" id="WP_218111047.1">
    <property type="nucleotide sequence ID" value="NZ_CP065383.1"/>
</dbReference>
<evidence type="ECO:0000313" key="10">
    <source>
        <dbReference type="Proteomes" id="UP000594463"/>
    </source>
</evidence>
<dbReference type="InterPro" id="IPR001173">
    <property type="entry name" value="Glyco_trans_2-like"/>
</dbReference>
<organism evidence="9 10">
    <name type="scientific">Atribacter laminatus</name>
    <dbReference type="NCBI Taxonomy" id="2847778"/>
    <lineage>
        <taxon>Bacteria</taxon>
        <taxon>Pseudomonadati</taxon>
        <taxon>Atribacterota</taxon>
        <taxon>Atribacteria</taxon>
        <taxon>Atribacterales</taxon>
        <taxon>Atribacteraceae</taxon>
        <taxon>Atribacter</taxon>
    </lineage>
</organism>
<dbReference type="Pfam" id="PF13632">
    <property type="entry name" value="Glyco_trans_2_3"/>
    <property type="match status" value="1"/>
</dbReference>
<evidence type="ECO:0000313" key="9">
    <source>
        <dbReference type="EMBL" id="QPM68547.1"/>
    </source>
</evidence>
<gene>
    <name evidence="9" type="ORF">RT761_01768</name>
</gene>
<feature type="transmembrane region" description="Helical" evidence="7">
    <location>
        <begin position="197"/>
        <end position="218"/>
    </location>
</feature>
<feature type="transmembrane region" description="Helical" evidence="7">
    <location>
        <begin position="169"/>
        <end position="191"/>
    </location>
</feature>
<keyword evidence="10" id="KW-1185">Reference proteome</keyword>
<keyword evidence="6 7" id="KW-0472">Membrane</keyword>
<evidence type="ECO:0000259" key="8">
    <source>
        <dbReference type="Pfam" id="PF13632"/>
    </source>
</evidence>
<accession>A0A7T1AMB2</accession>
<dbReference type="Gene3D" id="3.90.550.10">
    <property type="entry name" value="Spore Coat Polysaccharide Biosynthesis Protein SpsA, Chain A"/>
    <property type="match status" value="1"/>
</dbReference>
<evidence type="ECO:0000256" key="6">
    <source>
        <dbReference type="ARBA" id="ARBA00023136"/>
    </source>
</evidence>
<evidence type="ECO:0000256" key="3">
    <source>
        <dbReference type="ARBA" id="ARBA00022679"/>
    </source>
</evidence>
<evidence type="ECO:0000256" key="1">
    <source>
        <dbReference type="ARBA" id="ARBA00004141"/>
    </source>
</evidence>
<dbReference type="InterPro" id="IPR037257">
    <property type="entry name" value="T2SS_E_N_sf"/>
</dbReference>
<keyword evidence="5 7" id="KW-1133">Transmembrane helix</keyword>
<keyword evidence="2 9" id="KW-0328">Glycosyltransferase</keyword>
<dbReference type="GO" id="GO:0016757">
    <property type="term" value="F:glycosyltransferase activity"/>
    <property type="evidence" value="ECO:0007669"/>
    <property type="project" value="UniProtKB-KW"/>
</dbReference>
<dbReference type="SUPFAM" id="SSF53448">
    <property type="entry name" value="Nucleotide-diphospho-sugar transferases"/>
    <property type="match status" value="1"/>
</dbReference>
<dbReference type="EMBL" id="CP065383">
    <property type="protein sequence ID" value="QPM68547.1"/>
    <property type="molecule type" value="Genomic_DNA"/>
</dbReference>
<dbReference type="InterPro" id="IPR050321">
    <property type="entry name" value="Glycosyltr_2/OpgH_subfam"/>
</dbReference>
<dbReference type="InterPro" id="IPR029044">
    <property type="entry name" value="Nucleotide-diphossugar_trans"/>
</dbReference>
<keyword evidence="3 9" id="KW-0808">Transferase</keyword>
<evidence type="ECO:0000256" key="4">
    <source>
        <dbReference type="ARBA" id="ARBA00022692"/>
    </source>
</evidence>
<comment type="subcellular location">
    <subcellularLocation>
        <location evidence="1">Membrane</location>
        <topology evidence="1">Multi-pass membrane protein</topology>
    </subcellularLocation>
</comment>
<sequence>MISKPIGEILLEKNLITKEQLAQALELQKETGSLLGEILISLGFVNPIQLYQVITQQGSFEYAGENLKLLTQKIDPELLSVFSSQDFFQFSFFPYRYNQDELEILTPNPKNSSLQHFLEKKFPEKKLVFKLITLYELDWLAHIFFKDKFLQEATSGLFYRSPEESAIRVFTPVQWIGLGFLCALIVIGIFTLPRLTVLILLGLANLFYAMNVIFRFVLSSSGAKLDATSSLFKKNEDQIRSGDLPIYSILLPLYYEPQSVIRQLTTAIRNLDYPPEKLDVIFLIEEDDHETLIHCKAEKPPYNVRFVIVPEGIPKTKPRACNFGLAFARGEFLTIYDAEDIPERDQLKKSVAYFRSSSPDIMCFQNALNFYNANQNFLTRLFTLEYSYWFDYLLPGLYINHLPIPLGGTSNHFRTQILRELGGWDPYNVTEDADLGMRASYRGYRVGVLPSTTFEEANSQIKNWIRQRSRWLKGYLQTFLVHNRHPLQVIRNSGWKGWFTLQVFIGGTTLGQACSLILWILFFIWLFNRGEFLQSYFSGPILYLGVFNLIIGNFLGIYLSMLAVFRRGIDKLIFYSLLNPLYWWLTSIAAWKGIFQLFTRPFFWEKTIHGLQLEEKQDE</sequence>
<evidence type="ECO:0000256" key="2">
    <source>
        <dbReference type="ARBA" id="ARBA00022676"/>
    </source>
</evidence>
<dbReference type="KEGG" id="alam:RT761_01768"/>
<dbReference type="Proteomes" id="UP000594463">
    <property type="component" value="Chromosome"/>
</dbReference>
<dbReference type="EC" id="2.4.1.336" evidence="9"/>
<evidence type="ECO:0000256" key="5">
    <source>
        <dbReference type="ARBA" id="ARBA00022989"/>
    </source>
</evidence>
<dbReference type="PANTHER" id="PTHR43867">
    <property type="entry name" value="CELLULOSE SYNTHASE CATALYTIC SUBUNIT A [UDP-FORMING]"/>
    <property type="match status" value="1"/>
</dbReference>
<proteinExistence type="predicted"/>
<keyword evidence="4 7" id="KW-0812">Transmembrane</keyword>
<name>A0A7T1AMB2_ATRLM</name>
<dbReference type="AlphaFoldDB" id="A0A7T1AMB2"/>
<reference evidence="9 10" key="1">
    <citation type="journal article" date="2021" name="Nat. Commun.">
        <title>Isolation of a member of the candidate phylum Atribacteria reveals a unique cell membrane structure.</title>
        <authorList>
            <person name="Taiki K."/>
            <person name="Nobu M.K."/>
            <person name="Kusada H."/>
            <person name="Meng X.-Y."/>
            <person name="Hosoki N."/>
            <person name="Uematsu K."/>
            <person name="Yoshioka H."/>
            <person name="Kamagata Y."/>
            <person name="Tamaki H."/>
        </authorList>
    </citation>
    <scope>NUCLEOTIDE SEQUENCE [LARGE SCALE GENOMIC DNA]</scope>
    <source>
        <strain evidence="9 10">RT761</strain>
    </source>
</reference>
<dbReference type="GO" id="GO:0016020">
    <property type="term" value="C:membrane"/>
    <property type="evidence" value="ECO:0007669"/>
    <property type="project" value="UniProtKB-SubCell"/>
</dbReference>
<dbReference type="SUPFAM" id="SSF160246">
    <property type="entry name" value="EspE N-terminal domain-like"/>
    <property type="match status" value="1"/>
</dbReference>
<dbReference type="CDD" id="cd06427">
    <property type="entry name" value="CESA_like_2"/>
    <property type="match status" value="1"/>
</dbReference>
<feature type="transmembrane region" description="Helical" evidence="7">
    <location>
        <begin position="501"/>
        <end position="526"/>
    </location>
</feature>